<keyword evidence="2" id="KW-0732">Signal</keyword>
<name>A0ABS5W0U8_9SPHN</name>
<gene>
    <name evidence="3" type="ORF">KK137_03480</name>
</gene>
<feature type="chain" id="PRO_5047291100" description="Surface antigen domain-containing protein" evidence="2">
    <location>
        <begin position="27"/>
        <end position="196"/>
    </location>
</feature>
<feature type="region of interest" description="Disordered" evidence="1">
    <location>
        <begin position="117"/>
        <end position="152"/>
    </location>
</feature>
<feature type="signal peptide" evidence="2">
    <location>
        <begin position="1"/>
        <end position="26"/>
    </location>
</feature>
<reference evidence="3 4" key="1">
    <citation type="submission" date="2021-05" db="EMBL/GenBank/DDBJ databases">
        <title>Croceibacterium sp. LX-88 genome sequence.</title>
        <authorList>
            <person name="Luo X."/>
        </authorList>
    </citation>
    <scope>NUCLEOTIDE SEQUENCE [LARGE SCALE GENOMIC DNA]</scope>
    <source>
        <strain evidence="3 4">LX-88</strain>
    </source>
</reference>
<evidence type="ECO:0000256" key="2">
    <source>
        <dbReference type="SAM" id="SignalP"/>
    </source>
</evidence>
<organism evidence="3 4">
    <name type="scientific">Croceibacterium selenioxidans</name>
    <dbReference type="NCBI Taxonomy" id="2838833"/>
    <lineage>
        <taxon>Bacteria</taxon>
        <taxon>Pseudomonadati</taxon>
        <taxon>Pseudomonadota</taxon>
        <taxon>Alphaproteobacteria</taxon>
        <taxon>Sphingomonadales</taxon>
        <taxon>Erythrobacteraceae</taxon>
        <taxon>Croceibacterium</taxon>
    </lineage>
</organism>
<dbReference type="Proteomes" id="UP000811255">
    <property type="component" value="Unassembled WGS sequence"/>
</dbReference>
<proteinExistence type="predicted"/>
<dbReference type="EMBL" id="JAHFVK010000001">
    <property type="protein sequence ID" value="MBT2133388.1"/>
    <property type="molecule type" value="Genomic_DNA"/>
</dbReference>
<accession>A0ABS5W0U8</accession>
<evidence type="ECO:0000313" key="3">
    <source>
        <dbReference type="EMBL" id="MBT2133388.1"/>
    </source>
</evidence>
<feature type="compositionally biased region" description="Low complexity" evidence="1">
    <location>
        <begin position="39"/>
        <end position="48"/>
    </location>
</feature>
<dbReference type="RefSeq" id="WP_214534643.1">
    <property type="nucleotide sequence ID" value="NZ_JAHFVK010000001.1"/>
</dbReference>
<sequence>MDAPLRFAGFAANALALAALSAPVQAQFGGILNSAARAASSSDDSSSSNGCPKGKSRSSGSRVAGGILGSIAGSAAGSAGGLIAYVPVAAFTDVITASIACKLDPKEQEQAANATVEATRSADETTAAEVGSKSEWTSNTREDVSGSSTVVARDDAAADGRQCITVSDVVIVKGEETRADKRMCRTPPAVRYAIVA</sequence>
<protein>
    <recommendedName>
        <fullName evidence="5">Surface antigen domain-containing protein</fullName>
    </recommendedName>
</protein>
<evidence type="ECO:0000313" key="4">
    <source>
        <dbReference type="Proteomes" id="UP000811255"/>
    </source>
</evidence>
<evidence type="ECO:0008006" key="5">
    <source>
        <dbReference type="Google" id="ProtNLM"/>
    </source>
</evidence>
<comment type="caution">
    <text evidence="3">The sequence shown here is derived from an EMBL/GenBank/DDBJ whole genome shotgun (WGS) entry which is preliminary data.</text>
</comment>
<evidence type="ECO:0000256" key="1">
    <source>
        <dbReference type="SAM" id="MobiDB-lite"/>
    </source>
</evidence>
<keyword evidence="4" id="KW-1185">Reference proteome</keyword>
<feature type="compositionally biased region" description="Polar residues" evidence="1">
    <location>
        <begin position="134"/>
        <end position="150"/>
    </location>
</feature>
<feature type="region of interest" description="Disordered" evidence="1">
    <location>
        <begin position="39"/>
        <end position="61"/>
    </location>
</feature>